<dbReference type="InterPro" id="IPR036390">
    <property type="entry name" value="WH_DNA-bd_sf"/>
</dbReference>
<name>A0A4Q2EHD9_9ACTN</name>
<proteinExistence type="predicted"/>
<dbReference type="EMBL" id="PPCV01000002">
    <property type="protein sequence ID" value="RXW32851.1"/>
    <property type="molecule type" value="Genomic_DNA"/>
</dbReference>
<organism evidence="1 2">
    <name type="scientific">Propioniciclava flava</name>
    <dbReference type="NCBI Taxonomy" id="2072026"/>
    <lineage>
        <taxon>Bacteria</taxon>
        <taxon>Bacillati</taxon>
        <taxon>Actinomycetota</taxon>
        <taxon>Actinomycetes</taxon>
        <taxon>Propionibacteriales</taxon>
        <taxon>Propionibacteriaceae</taxon>
        <taxon>Propioniciclava</taxon>
    </lineage>
</organism>
<dbReference type="InterPro" id="IPR036388">
    <property type="entry name" value="WH-like_DNA-bd_sf"/>
</dbReference>
<dbReference type="Proteomes" id="UP000290624">
    <property type="component" value="Unassembled WGS sequence"/>
</dbReference>
<protein>
    <recommendedName>
        <fullName evidence="3">Transcriptional regulator</fullName>
    </recommendedName>
</protein>
<evidence type="ECO:0008006" key="3">
    <source>
        <dbReference type="Google" id="ProtNLM"/>
    </source>
</evidence>
<accession>A0A4Q2EHD9</accession>
<dbReference type="Pfam" id="PF12840">
    <property type="entry name" value="HTH_20"/>
    <property type="match status" value="1"/>
</dbReference>
<sequence length="211" mass="22495">MTLTQQHGLGPSRARVLALLEKSAEPLSVGQVAVDLGVHKNSARFHLDALAEVGYARRAAAAPKTQGRPPLLYSATSEAPSMGNVHLLELVNLLLTEVLAESEDSASIGERAGRRWGAALADPTTPADRVTDDLTTHLAERGFGIRREGEDLCFTRCPFRNAIDPARLPIVCAIHQGLLDGYMDASAGAWVADPITIGPQVCVTRFHTAAV</sequence>
<keyword evidence="2" id="KW-1185">Reference proteome</keyword>
<evidence type="ECO:0000313" key="1">
    <source>
        <dbReference type="EMBL" id="RXW32851.1"/>
    </source>
</evidence>
<dbReference type="SUPFAM" id="SSF46785">
    <property type="entry name" value="Winged helix' DNA-binding domain"/>
    <property type="match status" value="1"/>
</dbReference>
<gene>
    <name evidence="1" type="ORF">C1706_02905</name>
</gene>
<comment type="caution">
    <text evidence="1">The sequence shown here is derived from an EMBL/GenBank/DDBJ whole genome shotgun (WGS) entry which is preliminary data.</text>
</comment>
<reference evidence="1 2" key="1">
    <citation type="submission" date="2018-01" db="EMBL/GenBank/DDBJ databases">
        <title>Lactibacter flavus gen. nov., sp. nov., a novel bacterium of the family Propionibacteriaceae isolated from raw milk and dairy products.</title>
        <authorList>
            <person name="Wenning M."/>
            <person name="Breitenwieser F."/>
            <person name="Huptas C."/>
            <person name="von Neubeck M."/>
            <person name="Busse H.-J."/>
            <person name="Scherer S."/>
        </authorList>
    </citation>
    <scope>NUCLEOTIDE SEQUENCE [LARGE SCALE GENOMIC DNA]</scope>
    <source>
        <strain evidence="1 2">VG341</strain>
    </source>
</reference>
<dbReference type="RefSeq" id="WP_129457718.1">
    <property type="nucleotide sequence ID" value="NZ_PPCV01000002.1"/>
</dbReference>
<evidence type="ECO:0000313" key="2">
    <source>
        <dbReference type="Proteomes" id="UP000290624"/>
    </source>
</evidence>
<dbReference type="Gene3D" id="1.10.10.10">
    <property type="entry name" value="Winged helix-like DNA-binding domain superfamily/Winged helix DNA-binding domain"/>
    <property type="match status" value="1"/>
</dbReference>
<dbReference type="OrthoDB" id="3399802at2"/>
<dbReference type="AlphaFoldDB" id="A0A4Q2EHD9"/>